<reference evidence="2 3" key="1">
    <citation type="submission" date="2019-08" db="EMBL/GenBank/DDBJ databases">
        <title>Massilia golmudensis sp. nov., isolated from sand in the Qinghai-Tibetan Plateau.</title>
        <authorList>
            <person name="Zhang B."/>
        </authorList>
    </citation>
    <scope>NUCLEOTIDE SEQUENCE [LARGE SCALE GENOMIC DNA]</scope>
    <source>
        <strain evidence="2 3">GEM5</strain>
    </source>
</reference>
<dbReference type="AlphaFoldDB" id="A0A5C7G1J2"/>
<evidence type="ECO:0000313" key="2">
    <source>
        <dbReference type="EMBL" id="TXF97819.1"/>
    </source>
</evidence>
<protein>
    <submittedName>
        <fullName evidence="2">Uncharacterized protein</fullName>
    </submittedName>
</protein>
<dbReference type="RefSeq" id="WP_147936214.1">
    <property type="nucleotide sequence ID" value="NZ_VPFD01000022.1"/>
</dbReference>
<organism evidence="2 3">
    <name type="scientific">Massilia arenae</name>
    <dbReference type="NCBI Taxonomy" id="2603288"/>
    <lineage>
        <taxon>Bacteria</taxon>
        <taxon>Pseudomonadati</taxon>
        <taxon>Pseudomonadota</taxon>
        <taxon>Betaproteobacteria</taxon>
        <taxon>Burkholderiales</taxon>
        <taxon>Oxalobacteraceae</taxon>
        <taxon>Telluria group</taxon>
        <taxon>Massilia</taxon>
    </lineage>
</organism>
<dbReference type="Proteomes" id="UP000321413">
    <property type="component" value="Unassembled WGS sequence"/>
</dbReference>
<feature type="transmembrane region" description="Helical" evidence="1">
    <location>
        <begin position="43"/>
        <end position="68"/>
    </location>
</feature>
<gene>
    <name evidence="2" type="ORF">FVD38_18675</name>
</gene>
<keyword evidence="3" id="KW-1185">Reference proteome</keyword>
<evidence type="ECO:0000313" key="3">
    <source>
        <dbReference type="Proteomes" id="UP000321413"/>
    </source>
</evidence>
<accession>A0A5C7G1J2</accession>
<name>A0A5C7G1J2_9BURK</name>
<sequence>MSELERKWWFSAPVAILTVISTIGLLHAVGIQYEPVQFSAAQWAVWFLCFVGLQRCFTFLGWLAVLVVSPKTITARRA</sequence>
<dbReference type="EMBL" id="VPFD01000022">
    <property type="protein sequence ID" value="TXF97819.1"/>
    <property type="molecule type" value="Genomic_DNA"/>
</dbReference>
<keyword evidence="1" id="KW-0812">Transmembrane</keyword>
<keyword evidence="1" id="KW-1133">Transmembrane helix</keyword>
<comment type="caution">
    <text evidence="2">The sequence shown here is derived from an EMBL/GenBank/DDBJ whole genome shotgun (WGS) entry which is preliminary data.</text>
</comment>
<feature type="transmembrane region" description="Helical" evidence="1">
    <location>
        <begin position="12"/>
        <end position="31"/>
    </location>
</feature>
<evidence type="ECO:0000256" key="1">
    <source>
        <dbReference type="SAM" id="Phobius"/>
    </source>
</evidence>
<keyword evidence="1" id="KW-0472">Membrane</keyword>
<proteinExistence type="predicted"/>